<dbReference type="InterPro" id="IPR029062">
    <property type="entry name" value="Class_I_gatase-like"/>
</dbReference>
<dbReference type="GO" id="GO:0005829">
    <property type="term" value="C:cytosol"/>
    <property type="evidence" value="ECO:0007669"/>
    <property type="project" value="TreeGrafter"/>
</dbReference>
<evidence type="ECO:0000313" key="3">
    <source>
        <dbReference type="Proteomes" id="UP000019113"/>
    </source>
</evidence>
<dbReference type="SUPFAM" id="SSF52317">
    <property type="entry name" value="Class I glutamine amidotransferase-like"/>
    <property type="match status" value="1"/>
</dbReference>
<dbReference type="InterPro" id="IPR017926">
    <property type="entry name" value="GATASE"/>
</dbReference>
<dbReference type="PANTHER" id="PTHR42695">
    <property type="entry name" value="GLUTAMINE AMIDOTRANSFERASE YLR126C-RELATED"/>
    <property type="match status" value="1"/>
</dbReference>
<dbReference type="NCBIfam" id="NF006562">
    <property type="entry name" value="PRK09065.1"/>
    <property type="match status" value="1"/>
</dbReference>
<dbReference type="STRING" id="1178482.AR456_13780"/>
<dbReference type="KEGG" id="hhu:AR456_13780"/>
<dbReference type="Proteomes" id="UP000019113">
    <property type="component" value="Unassembled WGS sequence"/>
</dbReference>
<dbReference type="PANTHER" id="PTHR42695:SF5">
    <property type="entry name" value="GLUTAMINE AMIDOTRANSFERASE YLR126C-RELATED"/>
    <property type="match status" value="1"/>
</dbReference>
<dbReference type="EMBL" id="AVBC01000025">
    <property type="protein sequence ID" value="ERL51403.1"/>
    <property type="molecule type" value="Genomic_DNA"/>
</dbReference>
<dbReference type="InterPro" id="IPR044992">
    <property type="entry name" value="ChyE-like"/>
</dbReference>
<dbReference type="PATRIC" id="fig|1178482.3.peg.1833"/>
<comment type="caution">
    <text evidence="2">The sequence shown here is derived from an EMBL/GenBank/DDBJ whole genome shotgun (WGS) entry which is preliminary data.</text>
</comment>
<feature type="domain" description="Glutamine amidotransferase" evidence="1">
    <location>
        <begin position="74"/>
        <end position="193"/>
    </location>
</feature>
<organism evidence="2 3">
    <name type="scientific">Halomonas huangheensis</name>
    <dbReference type="NCBI Taxonomy" id="1178482"/>
    <lineage>
        <taxon>Bacteria</taxon>
        <taxon>Pseudomonadati</taxon>
        <taxon>Pseudomonadota</taxon>
        <taxon>Gammaproteobacteria</taxon>
        <taxon>Oceanospirillales</taxon>
        <taxon>Halomonadaceae</taxon>
        <taxon>Halomonas</taxon>
    </lineage>
</organism>
<accession>W1N797</accession>
<gene>
    <name evidence="2" type="ORF">BJB45_13370</name>
</gene>
<dbReference type="eggNOG" id="COG0518">
    <property type="taxonomic scope" value="Bacteria"/>
</dbReference>
<dbReference type="Pfam" id="PF00117">
    <property type="entry name" value="GATase"/>
    <property type="match status" value="1"/>
</dbReference>
<dbReference type="AlphaFoldDB" id="W1N797"/>
<protein>
    <recommendedName>
        <fullName evidence="1">Glutamine amidotransferase domain-containing protein</fullName>
    </recommendedName>
</protein>
<sequence>MAPLIIIKTGDSFADVIEQLGNFEQLFINGLSAPGSLSIEVIDARHASLPDPTTLSGAVITGSHAMVTDREAWSEALKPWLQQALAVDLPLLGVCYGHQLMADALGGEAGYHPAGRECGSFAIQLEDCAGSDPLFSGLPRTFPAHLTHSQTVLSAPASAEILARNAHDPHQALRYGPHQWSVQFHPEFNAEVMQRYTAHQRDALEQQGVDPEALYKGICSTPDASSLLARFAELVARQSNAA</sequence>
<evidence type="ECO:0000259" key="1">
    <source>
        <dbReference type="Pfam" id="PF00117"/>
    </source>
</evidence>
<proteinExistence type="predicted"/>
<dbReference type="CDD" id="cd01741">
    <property type="entry name" value="GATase1_1"/>
    <property type="match status" value="1"/>
</dbReference>
<dbReference type="RefSeq" id="WP_021818789.1">
    <property type="nucleotide sequence ID" value="NZ_AVBC01000025.1"/>
</dbReference>
<dbReference type="OrthoDB" id="9813383at2"/>
<dbReference type="PROSITE" id="PS51273">
    <property type="entry name" value="GATASE_TYPE_1"/>
    <property type="match status" value="1"/>
</dbReference>
<keyword evidence="3" id="KW-1185">Reference proteome</keyword>
<evidence type="ECO:0000313" key="2">
    <source>
        <dbReference type="EMBL" id="ERL51403.1"/>
    </source>
</evidence>
<reference evidence="2 3" key="1">
    <citation type="submission" date="2013-08" db="EMBL/GenBank/DDBJ databases">
        <title>draft genome of Halomonas huanghegensis, strain BJGMM-B45T.</title>
        <authorList>
            <person name="Miao C."/>
            <person name="Wan Y."/>
            <person name="Jin W."/>
        </authorList>
    </citation>
    <scope>NUCLEOTIDE SEQUENCE [LARGE SCALE GENOMIC DNA]</scope>
    <source>
        <strain evidence="2 3">BJGMM-B45</strain>
    </source>
</reference>
<dbReference type="Gene3D" id="3.40.50.880">
    <property type="match status" value="1"/>
</dbReference>
<name>W1N797_9GAMM</name>